<dbReference type="Pfam" id="PF18927">
    <property type="entry name" value="CrtO"/>
    <property type="match status" value="1"/>
</dbReference>
<keyword evidence="6 13" id="KW-1133">Transmembrane helix</keyword>
<sequence>MSRIFTNIMPAKKLKRQTLSDLPRMIQETCVAEWTHGILSIAGLAMLWFWPGIGGICMTAVYILLGNLPFIVVQRFNRPRLQKLLLKQQRNMQIRNLPRYEEQLLTTIAP</sequence>
<keyword evidence="8" id="KW-0012">Acyltransferase</keyword>
<evidence type="ECO:0000256" key="3">
    <source>
        <dbReference type="ARBA" id="ARBA00022679"/>
    </source>
</evidence>
<evidence type="ECO:0000256" key="4">
    <source>
        <dbReference type="ARBA" id="ARBA00022692"/>
    </source>
</evidence>
<dbReference type="GO" id="GO:0016746">
    <property type="term" value="F:acyltransferase activity"/>
    <property type="evidence" value="ECO:0007669"/>
    <property type="project" value="UniProtKB-KW"/>
</dbReference>
<proteinExistence type="inferred from homology"/>
<keyword evidence="5" id="KW-0732">Signal</keyword>
<keyword evidence="3" id="KW-0808">Transferase</keyword>
<keyword evidence="15" id="KW-1185">Reference proteome</keyword>
<comment type="subcellular location">
    <subcellularLocation>
        <location evidence="1">Cell membrane</location>
        <topology evidence="1">Single-pass membrane protein</topology>
    </subcellularLocation>
</comment>
<evidence type="ECO:0000256" key="6">
    <source>
        <dbReference type="ARBA" id="ARBA00022989"/>
    </source>
</evidence>
<gene>
    <name evidence="14" type="ORF">MM35RIKEN_08030</name>
</gene>
<accession>A0A810PZL8</accession>
<feature type="transmembrane region" description="Helical" evidence="13">
    <location>
        <begin position="48"/>
        <end position="73"/>
    </location>
</feature>
<evidence type="ECO:0000256" key="2">
    <source>
        <dbReference type="ARBA" id="ARBA00022475"/>
    </source>
</evidence>
<evidence type="ECO:0000256" key="7">
    <source>
        <dbReference type="ARBA" id="ARBA00023136"/>
    </source>
</evidence>
<keyword evidence="7 13" id="KW-0472">Membrane</keyword>
<dbReference type="AlphaFoldDB" id="A0A810PZL8"/>
<evidence type="ECO:0000313" key="14">
    <source>
        <dbReference type="EMBL" id="BCK78611.1"/>
    </source>
</evidence>
<comment type="pathway">
    <text evidence="9">Carotenoid biosynthesis; staphyloxanthin biosynthesis; staphyloxanthin from farnesyl diphosphate: step 5/5.</text>
</comment>
<organism evidence="14 15">
    <name type="scientific">Vescimonas fastidiosa</name>
    <dbReference type="NCBI Taxonomy" id="2714353"/>
    <lineage>
        <taxon>Bacteria</taxon>
        <taxon>Bacillati</taxon>
        <taxon>Bacillota</taxon>
        <taxon>Clostridia</taxon>
        <taxon>Eubacteriales</taxon>
        <taxon>Oscillospiraceae</taxon>
        <taxon>Vescimonas</taxon>
    </lineage>
</organism>
<dbReference type="GO" id="GO:0005886">
    <property type="term" value="C:plasma membrane"/>
    <property type="evidence" value="ECO:0007669"/>
    <property type="project" value="UniProtKB-SubCell"/>
</dbReference>
<evidence type="ECO:0000256" key="13">
    <source>
        <dbReference type="SAM" id="Phobius"/>
    </source>
</evidence>
<evidence type="ECO:0000256" key="10">
    <source>
        <dbReference type="ARBA" id="ARBA00023603"/>
    </source>
</evidence>
<protein>
    <recommendedName>
        <fullName evidence="11">Glycosyl-4,4'-diaponeurosporenoate acyltransferase</fullName>
    </recommendedName>
</protein>
<evidence type="ECO:0000256" key="8">
    <source>
        <dbReference type="ARBA" id="ARBA00023315"/>
    </source>
</evidence>
<evidence type="ECO:0000256" key="9">
    <source>
        <dbReference type="ARBA" id="ARBA00023588"/>
    </source>
</evidence>
<evidence type="ECO:0000256" key="5">
    <source>
        <dbReference type="ARBA" id="ARBA00022729"/>
    </source>
</evidence>
<evidence type="ECO:0000256" key="12">
    <source>
        <dbReference type="ARBA" id="ARBA00025324"/>
    </source>
</evidence>
<comment type="function">
    <text evidence="12">Catalyzes the acylation of glycosyl-4,4'-diaponeurosporenoate, i.e. the esterification of glucose at the C6'' position with the carboxyl group of the C(15) fatty acid 12-methyltetradecanoic acid, to yield staphyloxanthin. This is the last step in the biosynthesis of this orange pigment, present in most staphylococci strains.</text>
</comment>
<dbReference type="InterPro" id="IPR044021">
    <property type="entry name" value="CrtO"/>
</dbReference>
<dbReference type="Proteomes" id="UP000681343">
    <property type="component" value="Chromosome"/>
</dbReference>
<evidence type="ECO:0000313" key="15">
    <source>
        <dbReference type="Proteomes" id="UP000681343"/>
    </source>
</evidence>
<keyword evidence="2" id="KW-1003">Cell membrane</keyword>
<reference evidence="14" key="1">
    <citation type="submission" date="2020-09" db="EMBL/GenBank/DDBJ databases">
        <title>New species isolated from human feces.</title>
        <authorList>
            <person name="Kitahara M."/>
            <person name="Shigeno Y."/>
            <person name="Shime M."/>
            <person name="Matsumoto Y."/>
            <person name="Nakamura S."/>
            <person name="Motooka D."/>
            <person name="Fukuoka S."/>
            <person name="Nishikawa H."/>
            <person name="Benno Y."/>
        </authorList>
    </citation>
    <scope>NUCLEOTIDE SEQUENCE</scope>
    <source>
        <strain evidence="14">MM35</strain>
    </source>
</reference>
<comment type="similarity">
    <text evidence="10">Belongs to the acyltransferase CrtO family.</text>
</comment>
<dbReference type="EMBL" id="AP023415">
    <property type="protein sequence ID" value="BCK78611.1"/>
    <property type="molecule type" value="Genomic_DNA"/>
</dbReference>
<dbReference type="UniPathway" id="UPA00029">
    <property type="reaction ID" value="UER00560"/>
</dbReference>
<name>A0A810PZL8_9FIRM</name>
<keyword evidence="4 13" id="KW-0812">Transmembrane</keyword>
<dbReference type="KEGG" id="vfa:MM35RIKEN_08030"/>
<evidence type="ECO:0000256" key="11">
    <source>
        <dbReference type="ARBA" id="ARBA00023667"/>
    </source>
</evidence>
<evidence type="ECO:0000256" key="1">
    <source>
        <dbReference type="ARBA" id="ARBA00004162"/>
    </source>
</evidence>